<evidence type="ECO:0000313" key="1">
    <source>
        <dbReference type="EMBL" id="KAA0012886.1"/>
    </source>
</evidence>
<name>A0A7V7G0I3_9GAMM</name>
<gene>
    <name evidence="1" type="ORF">F0A17_08110</name>
</gene>
<protein>
    <submittedName>
        <fullName evidence="1">Uncharacterized protein</fullName>
    </submittedName>
</protein>
<dbReference type="Proteomes" id="UP000486760">
    <property type="component" value="Unassembled WGS sequence"/>
</dbReference>
<keyword evidence="2" id="KW-1185">Reference proteome</keyword>
<dbReference type="RefSeq" id="WP_149327840.1">
    <property type="nucleotide sequence ID" value="NZ_VTPY01000003.1"/>
</dbReference>
<organism evidence="1 2">
    <name type="scientific">Billgrantia pellis</name>
    <dbReference type="NCBI Taxonomy" id="2606936"/>
    <lineage>
        <taxon>Bacteria</taxon>
        <taxon>Pseudomonadati</taxon>
        <taxon>Pseudomonadota</taxon>
        <taxon>Gammaproteobacteria</taxon>
        <taxon>Oceanospirillales</taxon>
        <taxon>Halomonadaceae</taxon>
        <taxon>Billgrantia</taxon>
    </lineage>
</organism>
<sequence length="62" mass="7099">MPKSGPKQARVEPIRDAEDINLPVTGWHVIDETDPDNEIVVSEHETEVEAIRAAEEYEQREE</sequence>
<evidence type="ECO:0000313" key="2">
    <source>
        <dbReference type="Proteomes" id="UP000486760"/>
    </source>
</evidence>
<dbReference type="AlphaFoldDB" id="A0A7V7G0I3"/>
<dbReference type="EMBL" id="VTPY01000003">
    <property type="protein sequence ID" value="KAA0012886.1"/>
    <property type="molecule type" value="Genomic_DNA"/>
</dbReference>
<comment type="caution">
    <text evidence="1">The sequence shown here is derived from an EMBL/GenBank/DDBJ whole genome shotgun (WGS) entry which is preliminary data.</text>
</comment>
<proteinExistence type="predicted"/>
<accession>A0A7V7G0I3</accession>
<reference evidence="1 2" key="1">
    <citation type="submission" date="2019-08" db="EMBL/GenBank/DDBJ databases">
        <title>Bioinformatics analysis of the strain L3 and L5.</title>
        <authorList>
            <person name="Li X."/>
        </authorList>
    </citation>
    <scope>NUCLEOTIDE SEQUENCE [LARGE SCALE GENOMIC DNA]</scope>
    <source>
        <strain evidence="1 2">L5</strain>
    </source>
</reference>